<evidence type="ECO:0000256" key="1">
    <source>
        <dbReference type="SAM" id="MobiDB-lite"/>
    </source>
</evidence>
<reference evidence="2" key="1">
    <citation type="journal article" date="2023" name="Nat. Commun.">
        <title>Diploid and tetraploid genomes of Acorus and the evolution of monocots.</title>
        <authorList>
            <person name="Ma L."/>
            <person name="Liu K.W."/>
            <person name="Li Z."/>
            <person name="Hsiao Y.Y."/>
            <person name="Qi Y."/>
            <person name="Fu T."/>
            <person name="Tang G.D."/>
            <person name="Zhang D."/>
            <person name="Sun W.H."/>
            <person name="Liu D.K."/>
            <person name="Li Y."/>
            <person name="Chen G.Z."/>
            <person name="Liu X.D."/>
            <person name="Liao X.Y."/>
            <person name="Jiang Y.T."/>
            <person name="Yu X."/>
            <person name="Hao Y."/>
            <person name="Huang J."/>
            <person name="Zhao X.W."/>
            <person name="Ke S."/>
            <person name="Chen Y.Y."/>
            <person name="Wu W.L."/>
            <person name="Hsu J.L."/>
            <person name="Lin Y.F."/>
            <person name="Huang M.D."/>
            <person name="Li C.Y."/>
            <person name="Huang L."/>
            <person name="Wang Z.W."/>
            <person name="Zhao X."/>
            <person name="Zhong W.Y."/>
            <person name="Peng D.H."/>
            <person name="Ahmad S."/>
            <person name="Lan S."/>
            <person name="Zhang J.S."/>
            <person name="Tsai W.C."/>
            <person name="Van de Peer Y."/>
            <person name="Liu Z.J."/>
        </authorList>
    </citation>
    <scope>NUCLEOTIDE SEQUENCE</scope>
    <source>
        <strain evidence="2">SCP</strain>
    </source>
</reference>
<accession>A0AAV9BW11</accession>
<dbReference type="EMBL" id="JAUJYN010000001">
    <property type="protein sequence ID" value="KAK1280980.1"/>
    <property type="molecule type" value="Genomic_DNA"/>
</dbReference>
<sequence>MPNQVQNQPANASAPQQALGFNSFSQVPNHGFPMQMPVPFDNRNTHLNQSLGTAVSMPGLPNMQNGILGGLNPYNGFPLQGRFSNVGQNLGQFGLPQLPQNMNQMASLQQLLQLGVAQGQFFQLGPMQPLNPLMNPMMNPMQPGPFISPPLSSMGNPSQGVHVVGSQNPSSSASSQVSQGGLQETQRAEQKSQATNAFPRQQANHIQNGGNNMSDNNWGSPASKNFTRNNHGSGNRGPPNNRHILAQNLIFSVACMCINFF</sequence>
<evidence type="ECO:0000313" key="3">
    <source>
        <dbReference type="Proteomes" id="UP001179952"/>
    </source>
</evidence>
<organism evidence="2 3">
    <name type="scientific">Acorus gramineus</name>
    <name type="common">Dwarf sweet flag</name>
    <dbReference type="NCBI Taxonomy" id="55184"/>
    <lineage>
        <taxon>Eukaryota</taxon>
        <taxon>Viridiplantae</taxon>
        <taxon>Streptophyta</taxon>
        <taxon>Embryophyta</taxon>
        <taxon>Tracheophyta</taxon>
        <taxon>Spermatophyta</taxon>
        <taxon>Magnoliopsida</taxon>
        <taxon>Liliopsida</taxon>
        <taxon>Acoraceae</taxon>
        <taxon>Acorus</taxon>
    </lineage>
</organism>
<comment type="caution">
    <text evidence="2">The sequence shown here is derived from an EMBL/GenBank/DDBJ whole genome shotgun (WGS) entry which is preliminary data.</text>
</comment>
<protein>
    <submittedName>
        <fullName evidence="2">Uncharacterized protein</fullName>
    </submittedName>
</protein>
<gene>
    <name evidence="2" type="ORF">QJS04_geneDACA015126</name>
</gene>
<feature type="region of interest" description="Disordered" evidence="1">
    <location>
        <begin position="149"/>
        <end position="240"/>
    </location>
</feature>
<feature type="compositionally biased region" description="Polar residues" evidence="1">
    <location>
        <begin position="150"/>
        <end position="159"/>
    </location>
</feature>
<feature type="compositionally biased region" description="Polar residues" evidence="1">
    <location>
        <begin position="191"/>
        <end position="233"/>
    </location>
</feature>
<dbReference type="AlphaFoldDB" id="A0AAV9BW11"/>
<evidence type="ECO:0000313" key="2">
    <source>
        <dbReference type="EMBL" id="KAK1280980.1"/>
    </source>
</evidence>
<feature type="compositionally biased region" description="Low complexity" evidence="1">
    <location>
        <begin position="163"/>
        <end position="181"/>
    </location>
</feature>
<reference evidence="2" key="2">
    <citation type="submission" date="2023-06" db="EMBL/GenBank/DDBJ databases">
        <authorList>
            <person name="Ma L."/>
            <person name="Liu K.-W."/>
            <person name="Li Z."/>
            <person name="Hsiao Y.-Y."/>
            <person name="Qi Y."/>
            <person name="Fu T."/>
            <person name="Tang G."/>
            <person name="Zhang D."/>
            <person name="Sun W.-H."/>
            <person name="Liu D.-K."/>
            <person name="Li Y."/>
            <person name="Chen G.-Z."/>
            <person name="Liu X.-D."/>
            <person name="Liao X.-Y."/>
            <person name="Jiang Y.-T."/>
            <person name="Yu X."/>
            <person name="Hao Y."/>
            <person name="Huang J."/>
            <person name="Zhao X.-W."/>
            <person name="Ke S."/>
            <person name="Chen Y.-Y."/>
            <person name="Wu W.-L."/>
            <person name="Hsu J.-L."/>
            <person name="Lin Y.-F."/>
            <person name="Huang M.-D."/>
            <person name="Li C.-Y."/>
            <person name="Huang L."/>
            <person name="Wang Z.-W."/>
            <person name="Zhao X."/>
            <person name="Zhong W.-Y."/>
            <person name="Peng D.-H."/>
            <person name="Ahmad S."/>
            <person name="Lan S."/>
            <person name="Zhang J.-S."/>
            <person name="Tsai W.-C."/>
            <person name="Van De Peer Y."/>
            <person name="Liu Z.-J."/>
        </authorList>
    </citation>
    <scope>NUCLEOTIDE SEQUENCE</scope>
    <source>
        <strain evidence="2">SCP</strain>
        <tissue evidence="2">Leaves</tissue>
    </source>
</reference>
<dbReference type="Proteomes" id="UP001179952">
    <property type="component" value="Unassembled WGS sequence"/>
</dbReference>
<proteinExistence type="predicted"/>
<name>A0AAV9BW11_ACOGR</name>
<keyword evidence="3" id="KW-1185">Reference proteome</keyword>